<evidence type="ECO:0000256" key="3">
    <source>
        <dbReference type="ARBA" id="ARBA00022737"/>
    </source>
</evidence>
<dbReference type="Gene3D" id="3.30.40.10">
    <property type="entry name" value="Zinc/RING finger domain, C3HC4 (zinc finger)"/>
    <property type="match status" value="1"/>
</dbReference>
<dbReference type="SUPFAM" id="SSF52113">
    <property type="entry name" value="BRCT domain"/>
    <property type="match status" value="2"/>
</dbReference>
<feature type="compositionally biased region" description="Basic residues" evidence="10">
    <location>
        <begin position="199"/>
        <end position="208"/>
    </location>
</feature>
<evidence type="ECO:0000256" key="9">
    <source>
        <dbReference type="PROSITE-ProRule" id="PRU00175"/>
    </source>
</evidence>
<dbReference type="InterPro" id="IPR031099">
    <property type="entry name" value="BRCA1-associated"/>
</dbReference>
<dbReference type="SUPFAM" id="SSF57850">
    <property type="entry name" value="RING/U-box"/>
    <property type="match status" value="1"/>
</dbReference>
<comment type="subcellular location">
    <subcellularLocation>
        <location evidence="1">Nucleus</location>
    </subcellularLocation>
</comment>
<dbReference type="GO" id="GO:0000724">
    <property type="term" value="P:double-strand break repair via homologous recombination"/>
    <property type="evidence" value="ECO:0007669"/>
    <property type="project" value="TreeGrafter"/>
</dbReference>
<dbReference type="PANTHER" id="PTHR13763">
    <property type="entry name" value="BREAST CANCER TYPE 1 SUSCEPTIBILITY PROTEIN BRCA1"/>
    <property type="match status" value="1"/>
</dbReference>
<evidence type="ECO:0000259" key="11">
    <source>
        <dbReference type="PROSITE" id="PS50089"/>
    </source>
</evidence>
<organism evidence="13 14">
    <name type="scientific">Lagenidium giganteum</name>
    <dbReference type="NCBI Taxonomy" id="4803"/>
    <lineage>
        <taxon>Eukaryota</taxon>
        <taxon>Sar</taxon>
        <taxon>Stramenopiles</taxon>
        <taxon>Oomycota</taxon>
        <taxon>Peronosporomycetes</taxon>
        <taxon>Pythiales</taxon>
        <taxon>Pythiaceae</taxon>
    </lineage>
</organism>
<reference evidence="13" key="2">
    <citation type="journal article" date="2023" name="Microbiol Resour">
        <title>Decontamination and Annotation of the Draft Genome Sequence of the Oomycete Lagenidium giganteum ARSEF 373.</title>
        <authorList>
            <person name="Morgan W.R."/>
            <person name="Tartar A."/>
        </authorList>
    </citation>
    <scope>NUCLEOTIDE SEQUENCE</scope>
    <source>
        <strain evidence="13">ARSEF 373</strain>
    </source>
</reference>
<dbReference type="AlphaFoldDB" id="A0AAV2YZS2"/>
<evidence type="ECO:0000313" key="14">
    <source>
        <dbReference type="Proteomes" id="UP001146120"/>
    </source>
</evidence>
<dbReference type="Pfam" id="PF00533">
    <property type="entry name" value="BRCT"/>
    <property type="match status" value="1"/>
</dbReference>
<evidence type="ECO:0000256" key="4">
    <source>
        <dbReference type="ARBA" id="ARBA00022763"/>
    </source>
</evidence>
<keyword evidence="8" id="KW-0539">Nucleus</keyword>
<sequence length="525" mass="57927">MSLPCHHCFCEECIFRALEIKALCPICKAPTKRRKLRHDTMIQQLLVASDLLSVGITPPMPSPVSIAKTRPPAQPQHQQAPGSQAPTAAMPHPQPQVRAPSQPPPMPTAAENDAVVAATEQQEYLPNGPFTVGQLVQVASRTWPGINKLGGTAWIMDVCNDGTYNVKYVIDSRREHSVHDYWIQKASEDIISDATPSRAVKRRQRRPSRSPGADSDEFASLISFSNGSGVSTGSIRSKKQKVRYQGKAFTDSGASMVLLCSGFNNETMAEIERWVDVLDARIVFEWSCEVTHLIVKCTITQAQSESDDDVEYVNEEAFRPSSPNGRRLSDQDSATPKRWVNIRSLKYLKALVAGRWIVSEEWLQACFSHGGYVSETLYEADGHMKGQSIDSAVRRSRKTRESNIAAAPSSVNPSTIGTKLFEGLVFHVTGEFLSPMPPAREIEVLLQLGDGTLISSLSDAAAEMAKPENSGRRLVIVCDKINPASHKQMVRHIERLPELHAVANKAVVSYQWVLNSISEARVRPL</sequence>
<dbReference type="InterPro" id="IPR036420">
    <property type="entry name" value="BRCT_dom_sf"/>
</dbReference>
<evidence type="ECO:0000256" key="1">
    <source>
        <dbReference type="ARBA" id="ARBA00004123"/>
    </source>
</evidence>
<evidence type="ECO:0000313" key="13">
    <source>
        <dbReference type="EMBL" id="DAZ99318.1"/>
    </source>
</evidence>
<protein>
    <submittedName>
        <fullName evidence="13">Uncharacterized protein</fullName>
    </submittedName>
</protein>
<feature type="compositionally biased region" description="Low complexity" evidence="10">
    <location>
        <begin position="75"/>
        <end position="86"/>
    </location>
</feature>
<dbReference type="InterPro" id="IPR017907">
    <property type="entry name" value="Znf_RING_CS"/>
</dbReference>
<dbReference type="InterPro" id="IPR013083">
    <property type="entry name" value="Znf_RING/FYVE/PHD"/>
</dbReference>
<feature type="domain" description="BRCT" evidence="12">
    <location>
        <begin position="416"/>
        <end position="525"/>
    </location>
</feature>
<dbReference type="GO" id="GO:0004842">
    <property type="term" value="F:ubiquitin-protein transferase activity"/>
    <property type="evidence" value="ECO:0007669"/>
    <property type="project" value="TreeGrafter"/>
</dbReference>
<dbReference type="PROSITE" id="PS00518">
    <property type="entry name" value="ZF_RING_1"/>
    <property type="match status" value="1"/>
</dbReference>
<name>A0AAV2YZS2_9STRA</name>
<dbReference type="Proteomes" id="UP001146120">
    <property type="component" value="Unassembled WGS sequence"/>
</dbReference>
<evidence type="ECO:0000256" key="7">
    <source>
        <dbReference type="ARBA" id="ARBA00023204"/>
    </source>
</evidence>
<dbReference type="PANTHER" id="PTHR13763:SF0">
    <property type="entry name" value="BREAST CANCER TYPE 1 SUSCEPTIBILITY PROTEIN"/>
    <property type="match status" value="1"/>
</dbReference>
<evidence type="ECO:0000256" key="6">
    <source>
        <dbReference type="ARBA" id="ARBA00022833"/>
    </source>
</evidence>
<dbReference type="SMART" id="SM00292">
    <property type="entry name" value="BRCT"/>
    <property type="match status" value="2"/>
</dbReference>
<feature type="region of interest" description="Disordered" evidence="10">
    <location>
        <begin position="194"/>
        <end position="219"/>
    </location>
</feature>
<dbReference type="Gene3D" id="3.40.50.10190">
    <property type="entry name" value="BRCT domain"/>
    <property type="match status" value="2"/>
</dbReference>
<dbReference type="GO" id="GO:0045944">
    <property type="term" value="P:positive regulation of transcription by RNA polymerase II"/>
    <property type="evidence" value="ECO:0007669"/>
    <property type="project" value="TreeGrafter"/>
</dbReference>
<keyword evidence="7" id="KW-0234">DNA repair</keyword>
<dbReference type="GO" id="GO:0005634">
    <property type="term" value="C:nucleus"/>
    <property type="evidence" value="ECO:0007669"/>
    <property type="project" value="UniProtKB-SubCell"/>
</dbReference>
<keyword evidence="14" id="KW-1185">Reference proteome</keyword>
<proteinExistence type="predicted"/>
<keyword evidence="5 9" id="KW-0863">Zinc-finger</keyword>
<keyword evidence="6" id="KW-0862">Zinc</keyword>
<feature type="region of interest" description="Disordered" evidence="10">
    <location>
        <begin position="62"/>
        <end position="109"/>
    </location>
</feature>
<dbReference type="InterPro" id="IPR001841">
    <property type="entry name" value="Znf_RING"/>
</dbReference>
<evidence type="ECO:0000256" key="10">
    <source>
        <dbReference type="SAM" id="MobiDB-lite"/>
    </source>
</evidence>
<dbReference type="InterPro" id="IPR001357">
    <property type="entry name" value="BRCT_dom"/>
</dbReference>
<evidence type="ECO:0000259" key="12">
    <source>
        <dbReference type="PROSITE" id="PS50172"/>
    </source>
</evidence>
<reference evidence="13" key="1">
    <citation type="submission" date="2022-11" db="EMBL/GenBank/DDBJ databases">
        <authorList>
            <person name="Morgan W.R."/>
            <person name="Tartar A."/>
        </authorList>
    </citation>
    <scope>NUCLEOTIDE SEQUENCE</scope>
    <source>
        <strain evidence="13">ARSEF 373</strain>
    </source>
</reference>
<dbReference type="PROSITE" id="PS50089">
    <property type="entry name" value="ZF_RING_2"/>
    <property type="match status" value="1"/>
</dbReference>
<evidence type="ECO:0000256" key="2">
    <source>
        <dbReference type="ARBA" id="ARBA00022723"/>
    </source>
</evidence>
<dbReference type="EMBL" id="DAKRPA010000085">
    <property type="protein sequence ID" value="DAZ99318.1"/>
    <property type="molecule type" value="Genomic_DNA"/>
</dbReference>
<gene>
    <name evidence="13" type="ORF">N0F65_005169</name>
</gene>
<feature type="domain" description="RING-type" evidence="11">
    <location>
        <begin position="3"/>
        <end position="28"/>
    </location>
</feature>
<dbReference type="PROSITE" id="PS50172">
    <property type="entry name" value="BRCT"/>
    <property type="match status" value="1"/>
</dbReference>
<comment type="caution">
    <text evidence="13">The sequence shown here is derived from an EMBL/GenBank/DDBJ whole genome shotgun (WGS) entry which is preliminary data.</text>
</comment>
<keyword evidence="4" id="KW-0227">DNA damage</keyword>
<dbReference type="GO" id="GO:0008270">
    <property type="term" value="F:zinc ion binding"/>
    <property type="evidence" value="ECO:0007669"/>
    <property type="project" value="UniProtKB-KW"/>
</dbReference>
<keyword evidence="2" id="KW-0479">Metal-binding</keyword>
<evidence type="ECO:0000256" key="8">
    <source>
        <dbReference type="ARBA" id="ARBA00023242"/>
    </source>
</evidence>
<evidence type="ECO:0000256" key="5">
    <source>
        <dbReference type="ARBA" id="ARBA00022771"/>
    </source>
</evidence>
<keyword evidence="3" id="KW-0677">Repeat</keyword>
<accession>A0AAV2YZS2</accession>